<organism evidence="1 2">
    <name type="scientific">Arthrobacter phage Altadena</name>
    <dbReference type="NCBI Taxonomy" id="3059064"/>
    <lineage>
        <taxon>Viruses</taxon>
        <taxon>Duplodnaviria</taxon>
        <taxon>Heunggongvirae</taxon>
        <taxon>Uroviricota</taxon>
        <taxon>Caudoviricetes</taxon>
        <taxon>Berryhillviridae</taxon>
        <taxon>Altadenavirus</taxon>
        <taxon>Altadenavirus altadena</taxon>
    </lineage>
</organism>
<dbReference type="EMBL" id="OR521058">
    <property type="protein sequence ID" value="WNO25856.1"/>
    <property type="molecule type" value="Genomic_DNA"/>
</dbReference>
<dbReference type="Proteomes" id="UP001304441">
    <property type="component" value="Segment"/>
</dbReference>
<keyword evidence="2" id="KW-1185">Reference proteome</keyword>
<sequence>MQIQIASGMTRRATLAERTEYLEAKYASIVPVKVEPIDGTYFRITTDLSESIRTVEVVALLEDTAGKPVVASVETTSYLDGEEI</sequence>
<proteinExistence type="predicted"/>
<protein>
    <submittedName>
        <fullName evidence="1">Uncharacterized protein</fullName>
    </submittedName>
</protein>
<gene>
    <name evidence="1" type="primary">34</name>
    <name evidence="1" type="ORF">SEA_ALTADENA_34</name>
</gene>
<reference evidence="1 2" key="1">
    <citation type="submission" date="2023-08" db="EMBL/GenBank/DDBJ databases">
        <authorList>
            <person name="Beyer A.R."/>
            <person name="Cuttino I."/>
            <person name="Clifton D.R."/>
            <person name="Poitier J.S."/>
            <person name="White J."/>
            <person name="Ko C."/>
            <person name="Russell D.A."/>
            <person name="Jacobs-Sera D."/>
            <person name="Hatfull G.F."/>
        </authorList>
    </citation>
    <scope>NUCLEOTIDE SEQUENCE [LARGE SCALE GENOMIC DNA]</scope>
</reference>
<accession>A0AA96HTK7</accession>
<evidence type="ECO:0000313" key="1">
    <source>
        <dbReference type="EMBL" id="WNO25856.1"/>
    </source>
</evidence>
<evidence type="ECO:0000313" key="2">
    <source>
        <dbReference type="Proteomes" id="UP001304441"/>
    </source>
</evidence>
<name>A0AA96HTK7_9CAUD</name>